<proteinExistence type="predicted"/>
<dbReference type="EnsemblMetazoa" id="BGLB036007-RA">
    <property type="protein sequence ID" value="BGLB036007-PA"/>
    <property type="gene ID" value="BGLB036007"/>
</dbReference>
<dbReference type="PANTHER" id="PTHR45713">
    <property type="entry name" value="FTP DOMAIN-CONTAINING PROTEIN"/>
    <property type="match status" value="1"/>
</dbReference>
<reference evidence="1" key="1">
    <citation type="submission" date="2020-05" db="UniProtKB">
        <authorList>
            <consortium name="EnsemblMetazoa"/>
        </authorList>
    </citation>
    <scope>IDENTIFICATION</scope>
    <source>
        <strain evidence="1">BB02</strain>
    </source>
</reference>
<gene>
    <name evidence="1" type="primary">106066984</name>
</gene>
<dbReference type="PANTHER" id="PTHR45713:SF6">
    <property type="entry name" value="F5_8 TYPE C DOMAIN-CONTAINING PROTEIN"/>
    <property type="match status" value="1"/>
</dbReference>
<organism evidence="1 2">
    <name type="scientific">Biomphalaria glabrata</name>
    <name type="common">Bloodfluke planorb</name>
    <name type="synonym">Freshwater snail</name>
    <dbReference type="NCBI Taxonomy" id="6526"/>
    <lineage>
        <taxon>Eukaryota</taxon>
        <taxon>Metazoa</taxon>
        <taxon>Spiralia</taxon>
        <taxon>Lophotrochozoa</taxon>
        <taxon>Mollusca</taxon>
        <taxon>Gastropoda</taxon>
        <taxon>Heterobranchia</taxon>
        <taxon>Euthyneura</taxon>
        <taxon>Panpulmonata</taxon>
        <taxon>Hygrophila</taxon>
        <taxon>Lymnaeoidea</taxon>
        <taxon>Planorbidae</taxon>
        <taxon>Biomphalaria</taxon>
    </lineage>
</organism>
<evidence type="ECO:0000313" key="2">
    <source>
        <dbReference type="Proteomes" id="UP000076420"/>
    </source>
</evidence>
<dbReference type="InterPro" id="IPR008979">
    <property type="entry name" value="Galactose-bd-like_sf"/>
</dbReference>
<dbReference type="SUPFAM" id="SSF49785">
    <property type="entry name" value="Galactose-binding domain-like"/>
    <property type="match status" value="1"/>
</dbReference>
<dbReference type="VEuPathDB" id="VectorBase:BGLB036007"/>
<dbReference type="InterPro" id="IPR051941">
    <property type="entry name" value="BG_Antigen-Binding_Lectin"/>
</dbReference>
<dbReference type="AlphaFoldDB" id="A0A2C9LX56"/>
<dbReference type="Gene3D" id="2.60.120.260">
    <property type="entry name" value="Galactose-binding domain-like"/>
    <property type="match status" value="1"/>
</dbReference>
<sequence length="163" mass="18461">MVVNDPQSLSRVKMHFIKDQSKQKFSCVNETLAEVNNNTLDRRCNDDVMIISLTISGNLSSLCSFYINGGRNIAYKQRANQSSVYSEGKISYGANLAVDGNITNNFSNGKTCTHTKEETSPSWNLTLQSNYVINRFILYNRGDSNTDRLNGFFIDTYDEKKTR</sequence>
<evidence type="ECO:0000313" key="1">
    <source>
        <dbReference type="EnsemblMetazoa" id="BGLB036007-PA"/>
    </source>
</evidence>
<protein>
    <recommendedName>
        <fullName evidence="3">Fucolectin tachylectin-4 pentraxin-1 domain-containing protein</fullName>
    </recommendedName>
</protein>
<dbReference type="Pfam" id="PF22633">
    <property type="entry name" value="F5_F8_type_C_2"/>
    <property type="match status" value="1"/>
</dbReference>
<accession>A0A2C9LX56</accession>
<evidence type="ECO:0008006" key="3">
    <source>
        <dbReference type="Google" id="ProtNLM"/>
    </source>
</evidence>
<name>A0A2C9LX56_BIOGL</name>
<dbReference type="KEGG" id="bgt:106066984"/>
<dbReference type="Proteomes" id="UP000076420">
    <property type="component" value="Unassembled WGS sequence"/>
</dbReference>